<evidence type="ECO:0000256" key="1">
    <source>
        <dbReference type="SAM" id="MobiDB-lite"/>
    </source>
</evidence>
<gene>
    <name evidence="3" type="ORF">GGQ68_000889</name>
</gene>
<dbReference type="AlphaFoldDB" id="A0A7W6GRG6"/>
<evidence type="ECO:0000256" key="2">
    <source>
        <dbReference type="SAM" id="Phobius"/>
    </source>
</evidence>
<feature type="transmembrane region" description="Helical" evidence="2">
    <location>
        <begin position="43"/>
        <end position="66"/>
    </location>
</feature>
<keyword evidence="2" id="KW-1133">Transmembrane helix</keyword>
<feature type="transmembrane region" description="Helical" evidence="2">
    <location>
        <begin position="12"/>
        <end position="31"/>
    </location>
</feature>
<organism evidence="3 4">
    <name type="scientific">Sagittula marina</name>
    <dbReference type="NCBI Taxonomy" id="943940"/>
    <lineage>
        <taxon>Bacteria</taxon>
        <taxon>Pseudomonadati</taxon>
        <taxon>Pseudomonadota</taxon>
        <taxon>Alphaproteobacteria</taxon>
        <taxon>Rhodobacterales</taxon>
        <taxon>Roseobacteraceae</taxon>
        <taxon>Sagittula</taxon>
    </lineage>
</organism>
<keyword evidence="2" id="KW-0472">Membrane</keyword>
<keyword evidence="4" id="KW-1185">Reference proteome</keyword>
<reference evidence="3 4" key="1">
    <citation type="submission" date="2020-08" db="EMBL/GenBank/DDBJ databases">
        <title>Genomic Encyclopedia of Type Strains, Phase IV (KMG-IV): sequencing the most valuable type-strain genomes for metagenomic binning, comparative biology and taxonomic classification.</title>
        <authorList>
            <person name="Goeker M."/>
        </authorList>
    </citation>
    <scope>NUCLEOTIDE SEQUENCE [LARGE SCALE GENOMIC DNA]</scope>
    <source>
        <strain evidence="3 4">DSM 102235</strain>
    </source>
</reference>
<feature type="region of interest" description="Disordered" evidence="1">
    <location>
        <begin position="74"/>
        <end position="107"/>
    </location>
</feature>
<dbReference type="Proteomes" id="UP000541426">
    <property type="component" value="Unassembled WGS sequence"/>
</dbReference>
<protein>
    <submittedName>
        <fullName evidence="3">Uncharacterized protein</fullName>
    </submittedName>
</protein>
<dbReference type="EMBL" id="JACIEJ010000002">
    <property type="protein sequence ID" value="MBB3984573.1"/>
    <property type="molecule type" value="Genomic_DNA"/>
</dbReference>
<evidence type="ECO:0000313" key="3">
    <source>
        <dbReference type="EMBL" id="MBB3984573.1"/>
    </source>
</evidence>
<dbReference type="RefSeq" id="WP_183963286.1">
    <property type="nucleotide sequence ID" value="NZ_BAABBZ010000014.1"/>
</dbReference>
<name>A0A7W6GRG6_9RHOB</name>
<proteinExistence type="predicted"/>
<keyword evidence="2" id="KW-0812">Transmembrane</keyword>
<sequence>MPKLIKMYITHCVAGFGLSALFVGALLFYNIANLGHLVSTSPVGWIAVGMLFFGNGIVFAGVQFAISIMRMGEGDGPSGGRRAPRITGERARVTAEAAPRRDVLRRS</sequence>
<comment type="caution">
    <text evidence="3">The sequence shown here is derived from an EMBL/GenBank/DDBJ whole genome shotgun (WGS) entry which is preliminary data.</text>
</comment>
<evidence type="ECO:0000313" key="4">
    <source>
        <dbReference type="Proteomes" id="UP000541426"/>
    </source>
</evidence>
<feature type="compositionally biased region" description="Basic and acidic residues" evidence="1">
    <location>
        <begin position="87"/>
        <end position="107"/>
    </location>
</feature>
<accession>A0A7W6GRG6</accession>